<feature type="compositionally biased region" description="Acidic residues" evidence="1">
    <location>
        <begin position="75"/>
        <end position="84"/>
    </location>
</feature>
<feature type="compositionally biased region" description="Polar residues" evidence="1">
    <location>
        <begin position="1"/>
        <end position="20"/>
    </location>
</feature>
<feature type="compositionally biased region" description="Low complexity" evidence="1">
    <location>
        <begin position="35"/>
        <end position="51"/>
    </location>
</feature>
<feature type="region of interest" description="Disordered" evidence="1">
    <location>
        <begin position="517"/>
        <end position="568"/>
    </location>
</feature>
<organism evidence="2 3">
    <name type="scientific">Agrocybe pediades</name>
    <dbReference type="NCBI Taxonomy" id="84607"/>
    <lineage>
        <taxon>Eukaryota</taxon>
        <taxon>Fungi</taxon>
        <taxon>Dikarya</taxon>
        <taxon>Basidiomycota</taxon>
        <taxon>Agaricomycotina</taxon>
        <taxon>Agaricomycetes</taxon>
        <taxon>Agaricomycetidae</taxon>
        <taxon>Agaricales</taxon>
        <taxon>Agaricineae</taxon>
        <taxon>Strophariaceae</taxon>
        <taxon>Agrocybe</taxon>
    </lineage>
</organism>
<evidence type="ECO:0000256" key="1">
    <source>
        <dbReference type="SAM" id="MobiDB-lite"/>
    </source>
</evidence>
<name>A0A8H4QND2_9AGAR</name>
<keyword evidence="3" id="KW-1185">Reference proteome</keyword>
<feature type="compositionally biased region" description="Basic and acidic residues" evidence="1">
    <location>
        <begin position="348"/>
        <end position="361"/>
    </location>
</feature>
<dbReference type="Proteomes" id="UP000521872">
    <property type="component" value="Unassembled WGS sequence"/>
</dbReference>
<evidence type="ECO:0000313" key="2">
    <source>
        <dbReference type="EMBL" id="KAF4614254.1"/>
    </source>
</evidence>
<feature type="compositionally biased region" description="Basic residues" evidence="1">
    <location>
        <begin position="544"/>
        <end position="559"/>
    </location>
</feature>
<feature type="region of interest" description="Disordered" evidence="1">
    <location>
        <begin position="442"/>
        <end position="472"/>
    </location>
</feature>
<feature type="compositionally biased region" description="Low complexity" evidence="1">
    <location>
        <begin position="336"/>
        <end position="346"/>
    </location>
</feature>
<feature type="compositionally biased region" description="Low complexity" evidence="1">
    <location>
        <begin position="107"/>
        <end position="116"/>
    </location>
</feature>
<sequence>MSTIVQRPVSAMSSSQNTRRNSIEIIDVDSYEPRNVGSSGSNSSNEVEIVSTRGIRRPSQREDFGSQSREIINLVDDEDDDEADTFSARVLSGHDADRQESHRRYISPHPVTSSSSNPPPVPRVPPRFAGHTSFPFRRNAPSYPTPPVAANSQPFDFEQSPEAPPVAGPSNPRPQRAAAPRSRHVHSLGFGGALLSSNRVQPIHRQRQAAAAAAAQIHRRRAPQVRNVRTINGADFLFGFDYEDNALAILALSDYEPDMYRYRGQQLKNIRERELYQQHYTHPPEPEPGFTFDFSPPSPEENDPGRNVSCNGTPRFFPPTSIHDPIILDDDDDDLAGSSSSKARSSGKGKEKAHEVESSAAGDDKKLQALLVCANCLDPLILNEGLAPEEAENRRVWGLRCGHLIDAKCLNKLGKPEEHEAADGEKEIEVGQEESTLQISSYAKGKGKAKAIPTTPSPRKTVTEGGNADDVLPEEDLSHEHQVQEPAMDAPDTSIRSRLRSRLTSLSAAAASAFGGIGAGSSSSASTSTSTAAPSQTSPTRAPPAKRRRGGASSRRRASTKKDNKKVQETYEWKCPVPTCGRVHVSVKIDDVWGPEKERNVKGVRGLQTEARGAVAVFA</sequence>
<evidence type="ECO:0000313" key="3">
    <source>
        <dbReference type="Proteomes" id="UP000521872"/>
    </source>
</evidence>
<proteinExistence type="predicted"/>
<feature type="compositionally biased region" description="Low complexity" evidence="1">
    <location>
        <begin position="517"/>
        <end position="540"/>
    </location>
</feature>
<feature type="region of interest" description="Disordered" evidence="1">
    <location>
        <begin position="280"/>
        <end position="361"/>
    </location>
</feature>
<reference evidence="2 3" key="1">
    <citation type="submission" date="2019-12" db="EMBL/GenBank/DDBJ databases">
        <authorList>
            <person name="Floudas D."/>
            <person name="Bentzer J."/>
            <person name="Ahren D."/>
            <person name="Johansson T."/>
            <person name="Persson P."/>
            <person name="Tunlid A."/>
        </authorList>
    </citation>
    <scope>NUCLEOTIDE SEQUENCE [LARGE SCALE GENOMIC DNA]</scope>
    <source>
        <strain evidence="2 3">CBS 102.39</strain>
    </source>
</reference>
<gene>
    <name evidence="2" type="ORF">D9613_008069</name>
</gene>
<dbReference type="AlphaFoldDB" id="A0A8H4QND2"/>
<comment type="caution">
    <text evidence="2">The sequence shown here is derived from an EMBL/GenBank/DDBJ whole genome shotgun (WGS) entry which is preliminary data.</text>
</comment>
<protein>
    <submittedName>
        <fullName evidence="2">Uncharacterized protein</fullName>
    </submittedName>
</protein>
<feature type="compositionally biased region" description="Basic and acidic residues" evidence="1">
    <location>
        <begin position="92"/>
        <end position="103"/>
    </location>
</feature>
<feature type="region of interest" description="Disordered" evidence="1">
    <location>
        <begin position="1"/>
        <end position="181"/>
    </location>
</feature>
<dbReference type="EMBL" id="JAACJL010000045">
    <property type="protein sequence ID" value="KAF4614254.1"/>
    <property type="molecule type" value="Genomic_DNA"/>
</dbReference>
<accession>A0A8H4QND2</accession>